<evidence type="ECO:0000313" key="10">
    <source>
        <dbReference type="Proteomes" id="UP000594260"/>
    </source>
</evidence>
<dbReference type="CDD" id="cd01212">
    <property type="entry name" value="PTB_JIP"/>
    <property type="match status" value="1"/>
</dbReference>
<dbReference type="KEGG" id="vde:111253263"/>
<dbReference type="Gene3D" id="2.30.29.30">
    <property type="entry name" value="Pleckstrin-homology domain (PH domain)/Phosphotyrosine-binding domain (PTB)"/>
    <property type="match status" value="1"/>
</dbReference>
<dbReference type="Proteomes" id="UP000594260">
    <property type="component" value="Unplaced"/>
</dbReference>
<evidence type="ECO:0008006" key="11">
    <source>
        <dbReference type="Google" id="ProtNLM"/>
    </source>
</evidence>
<accession>A0A7M7KKJ0</accession>
<comment type="similarity">
    <text evidence="2">Belongs to the JIP scaffold family.</text>
</comment>
<keyword evidence="3 5" id="KW-0728">SH3 domain</keyword>
<dbReference type="Pfam" id="PF00640">
    <property type="entry name" value="PID"/>
    <property type="match status" value="1"/>
</dbReference>
<evidence type="ECO:0000313" key="9">
    <source>
        <dbReference type="EnsemblMetazoa" id="XP_022668155"/>
    </source>
</evidence>
<dbReference type="InterPro" id="IPR036028">
    <property type="entry name" value="SH3-like_dom_sf"/>
</dbReference>
<evidence type="ECO:0000259" key="8">
    <source>
        <dbReference type="PROSITE" id="PS50002"/>
    </source>
</evidence>
<organism evidence="9 10">
    <name type="scientific">Varroa destructor</name>
    <name type="common">Honeybee mite</name>
    <dbReference type="NCBI Taxonomy" id="109461"/>
    <lineage>
        <taxon>Eukaryota</taxon>
        <taxon>Metazoa</taxon>
        <taxon>Ecdysozoa</taxon>
        <taxon>Arthropoda</taxon>
        <taxon>Chelicerata</taxon>
        <taxon>Arachnida</taxon>
        <taxon>Acari</taxon>
        <taxon>Parasitiformes</taxon>
        <taxon>Mesostigmata</taxon>
        <taxon>Gamasina</taxon>
        <taxon>Dermanyssoidea</taxon>
        <taxon>Varroidae</taxon>
        <taxon>Varroa</taxon>
    </lineage>
</organism>
<proteinExistence type="inferred from homology"/>
<dbReference type="SUPFAM" id="SSF50044">
    <property type="entry name" value="SH3-domain"/>
    <property type="match status" value="1"/>
</dbReference>
<dbReference type="GO" id="GO:0008432">
    <property type="term" value="F:JUN kinase binding"/>
    <property type="evidence" value="ECO:0007669"/>
    <property type="project" value="TreeGrafter"/>
</dbReference>
<dbReference type="GO" id="GO:0007254">
    <property type="term" value="P:JNK cascade"/>
    <property type="evidence" value="ECO:0007669"/>
    <property type="project" value="TreeGrafter"/>
</dbReference>
<evidence type="ECO:0000256" key="4">
    <source>
        <dbReference type="ARBA" id="ARBA00022490"/>
    </source>
</evidence>
<dbReference type="GeneID" id="111253263"/>
<name>A0A7M7KKJ0_VARDE</name>
<feature type="region of interest" description="Disordered" evidence="6">
    <location>
        <begin position="203"/>
        <end position="241"/>
    </location>
</feature>
<dbReference type="CTD" id="53472"/>
<feature type="region of interest" description="Disordered" evidence="6">
    <location>
        <begin position="66"/>
        <end position="98"/>
    </location>
</feature>
<dbReference type="PANTHER" id="PTHR47437:SF4">
    <property type="entry name" value="JNK-INTERACTING PROTEIN 1-LIKE PROTEIN"/>
    <property type="match status" value="1"/>
</dbReference>
<comment type="subcellular location">
    <subcellularLocation>
        <location evidence="1">Cytoplasm</location>
    </subcellularLocation>
</comment>
<dbReference type="EnsemblMetazoa" id="XM_022812420">
    <property type="protein sequence ID" value="XP_022668155"/>
    <property type="gene ID" value="LOC111253263"/>
</dbReference>
<feature type="domain" description="SH3" evidence="8">
    <location>
        <begin position="290"/>
        <end position="353"/>
    </location>
</feature>
<evidence type="ECO:0000256" key="1">
    <source>
        <dbReference type="ARBA" id="ARBA00004496"/>
    </source>
</evidence>
<dbReference type="PROSITE" id="PS50002">
    <property type="entry name" value="SH3"/>
    <property type="match status" value="1"/>
</dbReference>
<dbReference type="RefSeq" id="XP_022668155.1">
    <property type="nucleotide sequence ID" value="XM_022812420.1"/>
</dbReference>
<dbReference type="InParanoid" id="A0A7M7KKJ0"/>
<dbReference type="GO" id="GO:0005078">
    <property type="term" value="F:MAP-kinase scaffold activity"/>
    <property type="evidence" value="ECO:0007669"/>
    <property type="project" value="TreeGrafter"/>
</dbReference>
<dbReference type="GO" id="GO:0046328">
    <property type="term" value="P:regulation of JNK cascade"/>
    <property type="evidence" value="ECO:0007669"/>
    <property type="project" value="InterPro"/>
</dbReference>
<dbReference type="InterPro" id="IPR001452">
    <property type="entry name" value="SH3_domain"/>
</dbReference>
<evidence type="ECO:0000256" key="6">
    <source>
        <dbReference type="SAM" id="MobiDB-lite"/>
    </source>
</evidence>
<dbReference type="PANTHER" id="PTHR47437">
    <property type="entry name" value="JNK-INTERACTING PROTEIN 1-LIKE PROTEIN"/>
    <property type="match status" value="1"/>
</dbReference>
<dbReference type="Gene3D" id="2.30.30.40">
    <property type="entry name" value="SH3 Domains"/>
    <property type="match status" value="1"/>
</dbReference>
<dbReference type="SUPFAM" id="SSF50729">
    <property type="entry name" value="PH domain-like"/>
    <property type="match status" value="1"/>
</dbReference>
<dbReference type="OrthoDB" id="5965083at2759"/>
<dbReference type="InterPro" id="IPR047178">
    <property type="entry name" value="JIP1_scaffold"/>
</dbReference>
<keyword evidence="4" id="KW-0963">Cytoplasm</keyword>
<dbReference type="PROSITE" id="PS01179">
    <property type="entry name" value="PID"/>
    <property type="match status" value="1"/>
</dbReference>
<dbReference type="SMART" id="SM00462">
    <property type="entry name" value="PTB"/>
    <property type="match status" value="1"/>
</dbReference>
<dbReference type="FunCoup" id="A0A7M7KKJ0">
    <property type="interactions" value="30"/>
</dbReference>
<dbReference type="InterPro" id="IPR011993">
    <property type="entry name" value="PH-like_dom_sf"/>
</dbReference>
<dbReference type="FunFam" id="2.30.30.40:FF:000032">
    <property type="entry name" value="Putative C-Jun-amino-terminal kinase-interacting protein 2"/>
    <property type="match status" value="1"/>
</dbReference>
<feature type="compositionally biased region" description="Polar residues" evidence="6">
    <location>
        <begin position="219"/>
        <end position="231"/>
    </location>
</feature>
<evidence type="ECO:0000256" key="2">
    <source>
        <dbReference type="ARBA" id="ARBA00009866"/>
    </source>
</evidence>
<reference evidence="9" key="1">
    <citation type="submission" date="2021-01" db="UniProtKB">
        <authorList>
            <consortium name="EnsemblMetazoa"/>
        </authorList>
    </citation>
    <scope>IDENTIFICATION</scope>
</reference>
<dbReference type="Pfam" id="PF14604">
    <property type="entry name" value="SH3_9"/>
    <property type="match status" value="1"/>
</dbReference>
<dbReference type="GO" id="GO:0005737">
    <property type="term" value="C:cytoplasm"/>
    <property type="evidence" value="ECO:0007669"/>
    <property type="project" value="UniProtKB-SubCell"/>
</dbReference>
<dbReference type="InterPro" id="IPR006020">
    <property type="entry name" value="PTB/PI_dom"/>
</dbReference>
<protein>
    <recommendedName>
        <fullName evidence="11">JNK-interacting protein 1</fullName>
    </recommendedName>
</protein>
<feature type="domain" description="PID" evidence="7">
    <location>
        <begin position="470"/>
        <end position="552"/>
    </location>
</feature>
<sequence>MAADIICSNLSTDRSQLIELYLKNRSSCSMLTKMDTQCYRLVEVDTPLSPQRDLVASFNDVESMRIKANGPGSAPDAISSGASSTQPKASAEAPAATAPPTLPMFWSFTEPSEFLKRHPTGQNSRTLPDLKVGLKPKRRRRLPEIPKNRKPLQGLSLAEEFQAIDSNLLVTPFSSQLYLEIDTSGQEPRSTFRYYSNTMTEKSSVREGHTNCGSEEYRSSQQNSDQQTSRNIDVGDVVKQPSGNSVALENCRNLSKILVDPEPEKDSGHSSSSLSSPCSALCGPLARLCIADATHRGIHRFVPRHGDELAIDLGDPIYVIRECSIEDSWCEGINLATGRKGVFPHAYITDVDYSEFSQDSRLVLRRERFLLHFLGSVEVSNHRGNNILCQAIRKLIREGNRAQLRARIENKLSTKYVKEVGSALEVDSEQSGITQAEIEAEIKAREGVESSKSESWSNSIEQVLGHSCVLEISEEGLRIVDRRTNQQDYFFTLKNVTFCGYHPTDHRYLGFISKHPLLYRFACHVFFAEDTAHDVATSVRAAFERFYRRFMDVTFPTEDIYIDDPAV</sequence>
<feature type="compositionally biased region" description="Low complexity" evidence="6">
    <location>
        <begin position="85"/>
        <end position="98"/>
    </location>
</feature>
<dbReference type="SMART" id="SM00326">
    <property type="entry name" value="SH3"/>
    <property type="match status" value="1"/>
</dbReference>
<evidence type="ECO:0000256" key="3">
    <source>
        <dbReference type="ARBA" id="ARBA00022443"/>
    </source>
</evidence>
<evidence type="ECO:0000256" key="5">
    <source>
        <dbReference type="PROSITE-ProRule" id="PRU00192"/>
    </source>
</evidence>
<evidence type="ECO:0000259" key="7">
    <source>
        <dbReference type="PROSITE" id="PS01179"/>
    </source>
</evidence>
<feature type="region of interest" description="Disordered" evidence="6">
    <location>
        <begin position="117"/>
        <end position="148"/>
    </location>
</feature>
<dbReference type="AlphaFoldDB" id="A0A7M7KKJ0"/>
<keyword evidence="10" id="KW-1185">Reference proteome</keyword>